<proteinExistence type="predicted"/>
<dbReference type="EMBL" id="ABEU02000007">
    <property type="status" value="NOT_ANNOTATED_CDS"/>
    <property type="molecule type" value="Genomic_DNA"/>
</dbReference>
<reference evidence="2 3" key="1">
    <citation type="journal article" date="2008" name="Science">
        <title>The Physcomitrella genome reveals evolutionary insights into the conquest of land by plants.</title>
        <authorList>
            <person name="Rensing S."/>
            <person name="Lang D."/>
            <person name="Zimmer A."/>
            <person name="Terry A."/>
            <person name="Salamov A."/>
            <person name="Shapiro H."/>
            <person name="Nishiyama T."/>
            <person name="Perroud P.-F."/>
            <person name="Lindquist E."/>
            <person name="Kamisugi Y."/>
            <person name="Tanahashi T."/>
            <person name="Sakakibara K."/>
            <person name="Fujita T."/>
            <person name="Oishi K."/>
            <person name="Shin-I T."/>
            <person name="Kuroki Y."/>
            <person name="Toyoda A."/>
            <person name="Suzuki Y."/>
            <person name="Hashimoto A."/>
            <person name="Yamaguchi K."/>
            <person name="Sugano A."/>
            <person name="Kohara Y."/>
            <person name="Fujiyama A."/>
            <person name="Anterola A."/>
            <person name="Aoki S."/>
            <person name="Ashton N."/>
            <person name="Barbazuk W.B."/>
            <person name="Barker E."/>
            <person name="Bennetzen J."/>
            <person name="Bezanilla M."/>
            <person name="Blankenship R."/>
            <person name="Cho S.H."/>
            <person name="Dutcher S."/>
            <person name="Estelle M."/>
            <person name="Fawcett J.A."/>
            <person name="Gundlach H."/>
            <person name="Hanada K."/>
            <person name="Heyl A."/>
            <person name="Hicks K.A."/>
            <person name="Hugh J."/>
            <person name="Lohr M."/>
            <person name="Mayer K."/>
            <person name="Melkozernov A."/>
            <person name="Murata T."/>
            <person name="Nelson D."/>
            <person name="Pils B."/>
            <person name="Prigge M."/>
            <person name="Reiss B."/>
            <person name="Renner T."/>
            <person name="Rombauts S."/>
            <person name="Rushton P."/>
            <person name="Sanderfoot A."/>
            <person name="Schween G."/>
            <person name="Shiu S.-H."/>
            <person name="Stueber K."/>
            <person name="Theodoulou F.L."/>
            <person name="Tu H."/>
            <person name="Van de Peer Y."/>
            <person name="Verrier P.J."/>
            <person name="Waters E."/>
            <person name="Wood A."/>
            <person name="Yang L."/>
            <person name="Cove D."/>
            <person name="Cuming A."/>
            <person name="Hasebe M."/>
            <person name="Lucas S."/>
            <person name="Mishler D.B."/>
            <person name="Reski R."/>
            <person name="Grigoriev I."/>
            <person name="Quatrano R.S."/>
            <person name="Boore J.L."/>
        </authorList>
    </citation>
    <scope>NUCLEOTIDE SEQUENCE [LARGE SCALE GENOMIC DNA]</scope>
    <source>
        <strain evidence="2 3">cv. Gransden 2004</strain>
    </source>
</reference>
<sequence length="100" mass="10837">MEIASTSVLPTAFNLIVLTLSRSAAEFKSSSTSSPRWWSGGAVVCIILLFFLFAAERCYEGAVLQVADYGSTATKQSEAKFSLSAVELRSGKFLHFCEDS</sequence>
<dbReference type="AlphaFoldDB" id="A0A7I3Z5K4"/>
<reference evidence="2" key="3">
    <citation type="submission" date="2020-12" db="UniProtKB">
        <authorList>
            <consortium name="EnsemblPlants"/>
        </authorList>
    </citation>
    <scope>IDENTIFICATION</scope>
</reference>
<dbReference type="Proteomes" id="UP000006727">
    <property type="component" value="Chromosome 7"/>
</dbReference>
<evidence type="ECO:0000256" key="1">
    <source>
        <dbReference type="SAM" id="Phobius"/>
    </source>
</evidence>
<name>A0A7I3Z5K4_PHYPA</name>
<keyword evidence="1" id="KW-1133">Transmembrane helix</keyword>
<accession>A0A7I3Z5K4</accession>
<evidence type="ECO:0000313" key="2">
    <source>
        <dbReference type="EnsemblPlants" id="PAC:32925733.CDS.1"/>
    </source>
</evidence>
<reference evidence="2 3" key="2">
    <citation type="journal article" date="2018" name="Plant J.">
        <title>The Physcomitrella patens chromosome-scale assembly reveals moss genome structure and evolution.</title>
        <authorList>
            <person name="Lang D."/>
            <person name="Ullrich K.K."/>
            <person name="Murat F."/>
            <person name="Fuchs J."/>
            <person name="Jenkins J."/>
            <person name="Haas F.B."/>
            <person name="Piednoel M."/>
            <person name="Gundlach H."/>
            <person name="Van Bel M."/>
            <person name="Meyberg R."/>
            <person name="Vives C."/>
            <person name="Morata J."/>
            <person name="Symeonidi A."/>
            <person name="Hiss M."/>
            <person name="Muchero W."/>
            <person name="Kamisugi Y."/>
            <person name="Saleh O."/>
            <person name="Blanc G."/>
            <person name="Decker E.L."/>
            <person name="van Gessel N."/>
            <person name="Grimwood J."/>
            <person name="Hayes R.D."/>
            <person name="Graham S.W."/>
            <person name="Gunter L.E."/>
            <person name="McDaniel S.F."/>
            <person name="Hoernstein S.N.W."/>
            <person name="Larsson A."/>
            <person name="Li F.W."/>
            <person name="Perroud P.F."/>
            <person name="Phillips J."/>
            <person name="Ranjan P."/>
            <person name="Rokshar D.S."/>
            <person name="Rothfels C.J."/>
            <person name="Schneider L."/>
            <person name="Shu S."/>
            <person name="Stevenson D.W."/>
            <person name="Thummler F."/>
            <person name="Tillich M."/>
            <person name="Villarreal Aguilar J.C."/>
            <person name="Widiez T."/>
            <person name="Wong G.K."/>
            <person name="Wymore A."/>
            <person name="Zhang Y."/>
            <person name="Zimmer A.D."/>
            <person name="Quatrano R.S."/>
            <person name="Mayer K.F.X."/>
            <person name="Goodstein D."/>
            <person name="Casacuberta J.M."/>
            <person name="Vandepoele K."/>
            <person name="Reski R."/>
            <person name="Cuming A.C."/>
            <person name="Tuskan G.A."/>
            <person name="Maumus F."/>
            <person name="Salse J."/>
            <person name="Schmutz J."/>
            <person name="Rensing S.A."/>
        </authorList>
    </citation>
    <scope>NUCLEOTIDE SEQUENCE [LARGE SCALE GENOMIC DNA]</scope>
    <source>
        <strain evidence="2 3">cv. Gransden 2004</strain>
    </source>
</reference>
<keyword evidence="1" id="KW-0472">Membrane</keyword>
<feature type="transmembrane region" description="Helical" evidence="1">
    <location>
        <begin position="37"/>
        <end position="55"/>
    </location>
</feature>
<organism evidence="2 3">
    <name type="scientific">Physcomitrium patens</name>
    <name type="common">Spreading-leaved earth moss</name>
    <name type="synonym">Physcomitrella patens</name>
    <dbReference type="NCBI Taxonomy" id="3218"/>
    <lineage>
        <taxon>Eukaryota</taxon>
        <taxon>Viridiplantae</taxon>
        <taxon>Streptophyta</taxon>
        <taxon>Embryophyta</taxon>
        <taxon>Bryophyta</taxon>
        <taxon>Bryophytina</taxon>
        <taxon>Bryopsida</taxon>
        <taxon>Funariidae</taxon>
        <taxon>Funariales</taxon>
        <taxon>Funariaceae</taxon>
        <taxon>Physcomitrium</taxon>
    </lineage>
</organism>
<keyword evidence="3" id="KW-1185">Reference proteome</keyword>
<dbReference type="EnsemblPlants" id="Pp3c7_20060V3.2">
    <property type="protein sequence ID" value="PAC:32925733.CDS.1"/>
    <property type="gene ID" value="Pp3c7_20060"/>
</dbReference>
<keyword evidence="1" id="KW-0812">Transmembrane</keyword>
<dbReference type="Gramene" id="Pp3c7_20060V3.2">
    <property type="protein sequence ID" value="PAC:32925733.CDS.1"/>
    <property type="gene ID" value="Pp3c7_20060"/>
</dbReference>
<protein>
    <submittedName>
        <fullName evidence="2">Uncharacterized protein</fullName>
    </submittedName>
</protein>
<evidence type="ECO:0000313" key="3">
    <source>
        <dbReference type="Proteomes" id="UP000006727"/>
    </source>
</evidence>